<proteinExistence type="predicted"/>
<dbReference type="PROSITE" id="PS50850">
    <property type="entry name" value="MFS"/>
    <property type="match status" value="1"/>
</dbReference>
<evidence type="ECO:0000256" key="3">
    <source>
        <dbReference type="ARBA" id="ARBA00022475"/>
    </source>
</evidence>
<evidence type="ECO:0000256" key="7">
    <source>
        <dbReference type="SAM" id="MobiDB-lite"/>
    </source>
</evidence>
<evidence type="ECO:0000256" key="2">
    <source>
        <dbReference type="ARBA" id="ARBA00022448"/>
    </source>
</evidence>
<feature type="domain" description="Major facilitator superfamily (MFS) profile" evidence="9">
    <location>
        <begin position="12"/>
        <end position="146"/>
    </location>
</feature>
<organism evidence="10 11">
    <name type="scientific">Nonomuraea monospora</name>
    <dbReference type="NCBI Taxonomy" id="568818"/>
    <lineage>
        <taxon>Bacteria</taxon>
        <taxon>Bacillati</taxon>
        <taxon>Actinomycetota</taxon>
        <taxon>Actinomycetes</taxon>
        <taxon>Streptosporangiales</taxon>
        <taxon>Streptosporangiaceae</taxon>
        <taxon>Nonomuraea</taxon>
    </lineage>
</organism>
<keyword evidence="11" id="KW-1185">Reference proteome</keyword>
<evidence type="ECO:0000256" key="6">
    <source>
        <dbReference type="ARBA" id="ARBA00023136"/>
    </source>
</evidence>
<evidence type="ECO:0000256" key="1">
    <source>
        <dbReference type="ARBA" id="ARBA00004651"/>
    </source>
</evidence>
<evidence type="ECO:0000256" key="8">
    <source>
        <dbReference type="SAM" id="Phobius"/>
    </source>
</evidence>
<dbReference type="Gene3D" id="1.20.1250.20">
    <property type="entry name" value="MFS general substrate transporter like domains"/>
    <property type="match status" value="1"/>
</dbReference>
<evidence type="ECO:0000256" key="5">
    <source>
        <dbReference type="ARBA" id="ARBA00022989"/>
    </source>
</evidence>
<dbReference type="PANTHER" id="PTHR23517">
    <property type="entry name" value="RESISTANCE PROTEIN MDTM, PUTATIVE-RELATED-RELATED"/>
    <property type="match status" value="1"/>
</dbReference>
<dbReference type="InterPro" id="IPR036259">
    <property type="entry name" value="MFS_trans_sf"/>
</dbReference>
<evidence type="ECO:0000259" key="9">
    <source>
        <dbReference type="PROSITE" id="PS50850"/>
    </source>
</evidence>
<dbReference type="InterPro" id="IPR020846">
    <property type="entry name" value="MFS_dom"/>
</dbReference>
<sequence>MQALARSRSQAWSYAALLTLLMLGQATSAIPSPLYALYAEKWDYPPFLTIVIFAAYGAVAVVAILVSGALSDRYGRRPVLLAAVLLLIAGLAVFVLATGPGTSSWRGCSTAPRSAPPPSPRAASTLWCCPTSPPRSSPSSCSSCSW</sequence>
<dbReference type="InterPro" id="IPR050171">
    <property type="entry name" value="MFS_Transporters"/>
</dbReference>
<reference evidence="11" key="1">
    <citation type="journal article" date="2019" name="Int. J. Syst. Evol. Microbiol.">
        <title>The Global Catalogue of Microorganisms (GCM) 10K type strain sequencing project: providing services to taxonomists for standard genome sequencing and annotation.</title>
        <authorList>
            <consortium name="The Broad Institute Genomics Platform"/>
            <consortium name="The Broad Institute Genome Sequencing Center for Infectious Disease"/>
            <person name="Wu L."/>
            <person name="Ma J."/>
        </authorList>
    </citation>
    <scope>NUCLEOTIDE SEQUENCE [LARGE SCALE GENOMIC DNA]</scope>
    <source>
        <strain evidence="11">JCM 16114</strain>
    </source>
</reference>
<dbReference type="Proteomes" id="UP001499843">
    <property type="component" value="Unassembled WGS sequence"/>
</dbReference>
<feature type="transmembrane region" description="Helical" evidence="8">
    <location>
        <begin position="78"/>
        <end position="97"/>
    </location>
</feature>
<feature type="region of interest" description="Disordered" evidence="7">
    <location>
        <begin position="102"/>
        <end position="123"/>
    </location>
</feature>
<keyword evidence="6 8" id="KW-0472">Membrane</keyword>
<comment type="subcellular location">
    <subcellularLocation>
        <location evidence="1">Cell membrane</location>
        <topology evidence="1">Multi-pass membrane protein</topology>
    </subcellularLocation>
</comment>
<keyword evidence="2" id="KW-0813">Transport</keyword>
<dbReference type="PROSITE" id="PS00216">
    <property type="entry name" value="SUGAR_TRANSPORT_1"/>
    <property type="match status" value="1"/>
</dbReference>
<dbReference type="SUPFAM" id="SSF103473">
    <property type="entry name" value="MFS general substrate transporter"/>
    <property type="match status" value="1"/>
</dbReference>
<accession>A0ABP5PVS9</accession>
<name>A0ABP5PVS9_9ACTN</name>
<evidence type="ECO:0000313" key="10">
    <source>
        <dbReference type="EMBL" id="GAA2214838.1"/>
    </source>
</evidence>
<evidence type="ECO:0000313" key="11">
    <source>
        <dbReference type="Proteomes" id="UP001499843"/>
    </source>
</evidence>
<dbReference type="InterPro" id="IPR005829">
    <property type="entry name" value="Sugar_transporter_CS"/>
</dbReference>
<dbReference type="InterPro" id="IPR011701">
    <property type="entry name" value="MFS"/>
</dbReference>
<keyword evidence="3" id="KW-1003">Cell membrane</keyword>
<keyword evidence="4 8" id="KW-0812">Transmembrane</keyword>
<protein>
    <recommendedName>
        <fullName evidence="9">Major facilitator superfamily (MFS) profile domain-containing protein</fullName>
    </recommendedName>
</protein>
<feature type="transmembrane region" description="Helical" evidence="8">
    <location>
        <begin position="44"/>
        <end position="66"/>
    </location>
</feature>
<dbReference type="PANTHER" id="PTHR23517:SF3">
    <property type="entry name" value="INTEGRAL MEMBRANE TRANSPORT PROTEIN"/>
    <property type="match status" value="1"/>
</dbReference>
<gene>
    <name evidence="10" type="ORF">GCM10009850_103040</name>
</gene>
<comment type="caution">
    <text evidence="10">The sequence shown here is derived from an EMBL/GenBank/DDBJ whole genome shotgun (WGS) entry which is preliminary data.</text>
</comment>
<dbReference type="Pfam" id="PF07690">
    <property type="entry name" value="MFS_1"/>
    <property type="match status" value="1"/>
</dbReference>
<evidence type="ECO:0000256" key="4">
    <source>
        <dbReference type="ARBA" id="ARBA00022692"/>
    </source>
</evidence>
<dbReference type="EMBL" id="BAAAQX010000044">
    <property type="protein sequence ID" value="GAA2214838.1"/>
    <property type="molecule type" value="Genomic_DNA"/>
</dbReference>
<keyword evidence="5 8" id="KW-1133">Transmembrane helix</keyword>